<evidence type="ECO:0000256" key="1">
    <source>
        <dbReference type="ARBA" id="ARBA00004141"/>
    </source>
</evidence>
<dbReference type="Proteomes" id="UP001497525">
    <property type="component" value="Unassembled WGS sequence"/>
</dbReference>
<dbReference type="AlphaFoldDB" id="A0AAV2T1G6"/>
<dbReference type="PANTHER" id="PTHR12489:SF19">
    <property type="entry name" value="LHFPL TETRASPAN SUBFAMILY MEMBER 2 PROTEIN"/>
    <property type="match status" value="1"/>
</dbReference>
<proteinExistence type="predicted"/>
<dbReference type="Pfam" id="PF10242">
    <property type="entry name" value="L_HMGIC_fpl"/>
    <property type="match status" value="1"/>
</dbReference>
<accession>A0AAV2T1G6</accession>
<feature type="transmembrane region" description="Helical" evidence="5">
    <location>
        <begin position="126"/>
        <end position="151"/>
    </location>
</feature>
<comment type="subcellular location">
    <subcellularLocation>
        <location evidence="1">Membrane</location>
        <topology evidence="1">Multi-pass membrane protein</topology>
    </subcellularLocation>
</comment>
<protein>
    <submittedName>
        <fullName evidence="6">Uncharacterized protein</fullName>
    </submittedName>
</protein>
<comment type="caution">
    <text evidence="6">The sequence shown here is derived from an EMBL/GenBank/DDBJ whole genome shotgun (WGS) entry which is preliminary data.</text>
</comment>
<feature type="transmembrane region" description="Helical" evidence="5">
    <location>
        <begin position="163"/>
        <end position="187"/>
    </location>
</feature>
<gene>
    <name evidence="6" type="ORF">CDAUBV1_LOCUS3691</name>
</gene>
<dbReference type="GO" id="GO:0016020">
    <property type="term" value="C:membrane"/>
    <property type="evidence" value="ECO:0007669"/>
    <property type="project" value="UniProtKB-SubCell"/>
</dbReference>
<dbReference type="EMBL" id="CAXLJL010000088">
    <property type="protein sequence ID" value="CAL5131262.1"/>
    <property type="molecule type" value="Genomic_DNA"/>
</dbReference>
<evidence type="ECO:0000256" key="4">
    <source>
        <dbReference type="ARBA" id="ARBA00023136"/>
    </source>
</evidence>
<keyword evidence="2 5" id="KW-0812">Transmembrane</keyword>
<evidence type="ECO:0000313" key="6">
    <source>
        <dbReference type="EMBL" id="CAL5131262.1"/>
    </source>
</evidence>
<sequence length="260" mass="28657">MARIILSCIALTWICLSLFAAVLINVGLFTSAWLIRVDTMETRRLINCPLLFSIYAHGNEVVNSSPGSETDMIIRPPSIGPWLRCQTACNSPPEWWSLRWETRNGPPIRCQVSLWGFGIRPAKANAISWTTSVLFLLGCALMTLSIPFVVFSMCKRDLCDHSLFSFTGAVQGLGDLLLFVGLILWPIGWDSITIREVCGGAVGPYSKGNCTFGWGPICTIAGVVLTFVCALLSVSVDRTIRTHNAMRQMLLNGKNCVFLH</sequence>
<name>A0AAV2T1G6_CALDB</name>
<evidence type="ECO:0000256" key="2">
    <source>
        <dbReference type="ARBA" id="ARBA00022692"/>
    </source>
</evidence>
<evidence type="ECO:0000256" key="3">
    <source>
        <dbReference type="ARBA" id="ARBA00022989"/>
    </source>
</evidence>
<dbReference type="PANTHER" id="PTHR12489">
    <property type="entry name" value="LIPOMA HMGIC FUSION PARTNER-LIKE PROTEIN"/>
    <property type="match status" value="1"/>
</dbReference>
<keyword evidence="4 5" id="KW-0472">Membrane</keyword>
<feature type="transmembrane region" description="Helical" evidence="5">
    <location>
        <begin position="214"/>
        <end position="236"/>
    </location>
</feature>
<reference evidence="6" key="1">
    <citation type="submission" date="2024-06" db="EMBL/GenBank/DDBJ databases">
        <authorList>
            <person name="Liu X."/>
            <person name="Lenzi L."/>
            <person name="Haldenby T S."/>
            <person name="Uol C."/>
        </authorList>
    </citation>
    <scope>NUCLEOTIDE SEQUENCE</scope>
</reference>
<evidence type="ECO:0000256" key="5">
    <source>
        <dbReference type="SAM" id="Phobius"/>
    </source>
</evidence>
<keyword evidence="3 5" id="KW-1133">Transmembrane helix</keyword>
<dbReference type="InterPro" id="IPR019372">
    <property type="entry name" value="LHFPL"/>
</dbReference>
<organism evidence="6 7">
    <name type="scientific">Calicophoron daubneyi</name>
    <name type="common">Rumen fluke</name>
    <name type="synonym">Paramphistomum daubneyi</name>
    <dbReference type="NCBI Taxonomy" id="300641"/>
    <lineage>
        <taxon>Eukaryota</taxon>
        <taxon>Metazoa</taxon>
        <taxon>Spiralia</taxon>
        <taxon>Lophotrochozoa</taxon>
        <taxon>Platyhelminthes</taxon>
        <taxon>Trematoda</taxon>
        <taxon>Digenea</taxon>
        <taxon>Plagiorchiida</taxon>
        <taxon>Pronocephalata</taxon>
        <taxon>Paramphistomoidea</taxon>
        <taxon>Paramphistomidae</taxon>
        <taxon>Calicophoron</taxon>
    </lineage>
</organism>
<evidence type="ECO:0000313" key="7">
    <source>
        <dbReference type="Proteomes" id="UP001497525"/>
    </source>
</evidence>